<accession>A0AAD6XZ97</accession>
<organism evidence="1 2">
    <name type="scientific">Mycena pura</name>
    <dbReference type="NCBI Taxonomy" id="153505"/>
    <lineage>
        <taxon>Eukaryota</taxon>
        <taxon>Fungi</taxon>
        <taxon>Dikarya</taxon>
        <taxon>Basidiomycota</taxon>
        <taxon>Agaricomycotina</taxon>
        <taxon>Agaricomycetes</taxon>
        <taxon>Agaricomycetidae</taxon>
        <taxon>Agaricales</taxon>
        <taxon>Marasmiineae</taxon>
        <taxon>Mycenaceae</taxon>
        <taxon>Mycena</taxon>
    </lineage>
</organism>
<keyword evidence="2" id="KW-1185">Reference proteome</keyword>
<name>A0AAD6XZ97_9AGAR</name>
<comment type="caution">
    <text evidence="1">The sequence shown here is derived from an EMBL/GenBank/DDBJ whole genome shotgun (WGS) entry which is preliminary data.</text>
</comment>
<gene>
    <name evidence="1" type="ORF">GGX14DRAFT_408670</name>
</gene>
<sequence>MRIGPGTAPRSTRARAIFIILPDLFPPPDLVYSHLLNQGSEHLDSNPVLSSQSPGYTFTFQGPVAHGAHLLSIIERKNCLGGLLVRLTLVNVGEEIQKKGSPSRVSGHGELNEQQYPYARVERAVPQNFPTAPAGIILERACTLVITSTLTIVRGYRVVREVCNRRRGGGLRPPDMSRTSDSQNPYAQLEKLLGLGMYGLDLGRYWYPPEGR</sequence>
<dbReference type="AlphaFoldDB" id="A0AAD6XZ97"/>
<proteinExistence type="predicted"/>
<dbReference type="EMBL" id="JARJCW010000171">
    <property type="protein sequence ID" value="KAJ7189627.1"/>
    <property type="molecule type" value="Genomic_DNA"/>
</dbReference>
<evidence type="ECO:0000313" key="2">
    <source>
        <dbReference type="Proteomes" id="UP001219525"/>
    </source>
</evidence>
<reference evidence="1" key="1">
    <citation type="submission" date="2023-03" db="EMBL/GenBank/DDBJ databases">
        <title>Massive genome expansion in bonnet fungi (Mycena s.s.) driven by repeated elements and novel gene families across ecological guilds.</title>
        <authorList>
            <consortium name="Lawrence Berkeley National Laboratory"/>
            <person name="Harder C.B."/>
            <person name="Miyauchi S."/>
            <person name="Viragh M."/>
            <person name="Kuo A."/>
            <person name="Thoen E."/>
            <person name="Andreopoulos B."/>
            <person name="Lu D."/>
            <person name="Skrede I."/>
            <person name="Drula E."/>
            <person name="Henrissat B."/>
            <person name="Morin E."/>
            <person name="Kohler A."/>
            <person name="Barry K."/>
            <person name="LaButti K."/>
            <person name="Morin E."/>
            <person name="Salamov A."/>
            <person name="Lipzen A."/>
            <person name="Mereny Z."/>
            <person name="Hegedus B."/>
            <person name="Baldrian P."/>
            <person name="Stursova M."/>
            <person name="Weitz H."/>
            <person name="Taylor A."/>
            <person name="Grigoriev I.V."/>
            <person name="Nagy L.G."/>
            <person name="Martin F."/>
            <person name="Kauserud H."/>
        </authorList>
    </citation>
    <scope>NUCLEOTIDE SEQUENCE</scope>
    <source>
        <strain evidence="1">9144</strain>
    </source>
</reference>
<dbReference type="Proteomes" id="UP001219525">
    <property type="component" value="Unassembled WGS sequence"/>
</dbReference>
<protein>
    <submittedName>
        <fullName evidence="1">Uncharacterized protein</fullName>
    </submittedName>
</protein>
<evidence type="ECO:0000313" key="1">
    <source>
        <dbReference type="EMBL" id="KAJ7189627.1"/>
    </source>
</evidence>